<dbReference type="Proteomes" id="UP000240760">
    <property type="component" value="Unassembled WGS sequence"/>
</dbReference>
<name>A0A2T4BRC5_TRILO</name>
<dbReference type="PANTHER" id="PTHR37576">
    <property type="entry name" value="DEFECT AT LOW TEMPERATURE PROTEIN 1"/>
    <property type="match status" value="1"/>
</dbReference>
<accession>A0A2T4BRC5</accession>
<keyword evidence="2" id="KW-0472">Membrane</keyword>
<feature type="transmembrane region" description="Helical" evidence="2">
    <location>
        <begin position="466"/>
        <end position="488"/>
    </location>
</feature>
<evidence type="ECO:0000313" key="4">
    <source>
        <dbReference type="Proteomes" id="UP000240760"/>
    </source>
</evidence>
<proteinExistence type="predicted"/>
<feature type="transmembrane region" description="Helical" evidence="2">
    <location>
        <begin position="40"/>
        <end position="59"/>
    </location>
</feature>
<dbReference type="STRING" id="983965.A0A2T4BRC5"/>
<keyword evidence="4" id="KW-1185">Reference proteome</keyword>
<dbReference type="PANTHER" id="PTHR37576:SF2">
    <property type="entry name" value="DEFECT AT LOW TEMPERATURE PROTEIN 1"/>
    <property type="match status" value="1"/>
</dbReference>
<feature type="transmembrane region" description="Helical" evidence="2">
    <location>
        <begin position="79"/>
        <end position="106"/>
    </location>
</feature>
<keyword evidence="2" id="KW-0812">Transmembrane</keyword>
<evidence type="ECO:0000256" key="1">
    <source>
        <dbReference type="SAM" id="MobiDB-lite"/>
    </source>
</evidence>
<evidence type="ECO:0000313" key="3">
    <source>
        <dbReference type="EMBL" id="PTB71859.1"/>
    </source>
</evidence>
<dbReference type="Pfam" id="PF11374">
    <property type="entry name" value="DUF3176"/>
    <property type="match status" value="1"/>
</dbReference>
<dbReference type="OrthoDB" id="5357734at2759"/>
<evidence type="ECO:0000256" key="2">
    <source>
        <dbReference type="SAM" id="Phobius"/>
    </source>
</evidence>
<sequence>MARLQLLNSREVRYEKARKMSIDGIPWQPGVWRRAPWRTIVSLAAWALTCGMIALVLAMSEDKETNHWPTHNKYFTVPVLLSLMGAIAVLFLSVANAEGFAISWWLKALRGTKIKELHYDLEVTSNVLIGFYRPKLFDWVTMSALISLVVGIAVGAVLQKASETVSKTIGPYTGMVHVPVLNTTLPSNFSGWAGSGTETSLLMPTFANVYRQYSNRSTITMPSSCVNQTCWLRIPGPGFDISCTDSVVDYDFTKMTAARADKITTFRTSVDWKPAQDPERLNHMNFSVLYKPTPACTGQMIQHNCTLRAAAVNYDITITNGSITLDPCPLSTNTTISITRFDDWQQLASGSVGAGGFLTMFGGIASVLQAQYNSNTTLRVAVMTNTPYIVSANGQAASTFLTSEVGDYGNCTMTWSDPREDMINNVRELMFRSALAVANKTGAPPIRFTHTSSLVKRVGIVYAAHWKFYAIAVGCMALQVLLILWLTWGWQKLGRRVSLDPFEIAKAMGAPLLNYGSSNSSANQILDLLGDRRVRYGEVVDGETKISRESMFPGNGYTEVSSSDPNVVEPGYLAGQGTDLSRASRKTLAIDVVERVQENWVSESLSGETSNSPHYIKSRGGVSPGTQVSIRNMGN</sequence>
<feature type="compositionally biased region" description="Polar residues" evidence="1">
    <location>
        <begin position="602"/>
        <end position="613"/>
    </location>
</feature>
<protein>
    <submittedName>
        <fullName evidence="3">Uncharacterized protein</fullName>
    </submittedName>
</protein>
<gene>
    <name evidence="3" type="ORF">M440DRAFT_1466041</name>
</gene>
<feature type="compositionally biased region" description="Polar residues" evidence="1">
    <location>
        <begin position="624"/>
        <end position="635"/>
    </location>
</feature>
<reference evidence="3 4" key="1">
    <citation type="submission" date="2016-07" db="EMBL/GenBank/DDBJ databases">
        <title>Multiple horizontal gene transfer events from other fungi enriched the ability of initially mycotrophic Trichoderma (Ascomycota) to feed on dead plant biomass.</title>
        <authorList>
            <consortium name="DOE Joint Genome Institute"/>
            <person name="Aerts A."/>
            <person name="Atanasova L."/>
            <person name="Chenthamara K."/>
            <person name="Zhang J."/>
            <person name="Grujic M."/>
            <person name="Henrissat B."/>
            <person name="Kuo A."/>
            <person name="Salamov A."/>
            <person name="Lipzen A."/>
            <person name="Labutti K."/>
            <person name="Barry K."/>
            <person name="Miao Y."/>
            <person name="Rahimi M.J."/>
            <person name="Shen Q."/>
            <person name="Grigoriev I.V."/>
            <person name="Kubicek C.P."/>
            <person name="Druzhinina I.S."/>
        </authorList>
    </citation>
    <scope>NUCLEOTIDE SEQUENCE [LARGE SCALE GENOMIC DNA]</scope>
    <source>
        <strain evidence="3 4">ATCC 18648</strain>
    </source>
</reference>
<organism evidence="3 4">
    <name type="scientific">Trichoderma longibrachiatum ATCC 18648</name>
    <dbReference type="NCBI Taxonomy" id="983965"/>
    <lineage>
        <taxon>Eukaryota</taxon>
        <taxon>Fungi</taxon>
        <taxon>Dikarya</taxon>
        <taxon>Ascomycota</taxon>
        <taxon>Pezizomycotina</taxon>
        <taxon>Sordariomycetes</taxon>
        <taxon>Hypocreomycetidae</taxon>
        <taxon>Hypocreales</taxon>
        <taxon>Hypocreaceae</taxon>
        <taxon>Trichoderma</taxon>
    </lineage>
</organism>
<dbReference type="EMBL" id="KZ679145">
    <property type="protein sequence ID" value="PTB71859.1"/>
    <property type="molecule type" value="Genomic_DNA"/>
</dbReference>
<dbReference type="InterPro" id="IPR021514">
    <property type="entry name" value="DUF3176"/>
</dbReference>
<keyword evidence="2" id="KW-1133">Transmembrane helix</keyword>
<feature type="region of interest" description="Disordered" evidence="1">
    <location>
        <begin position="602"/>
        <end position="635"/>
    </location>
</feature>
<dbReference type="AlphaFoldDB" id="A0A2T4BRC5"/>
<feature type="transmembrane region" description="Helical" evidence="2">
    <location>
        <begin position="136"/>
        <end position="158"/>
    </location>
</feature>